<gene>
    <name evidence="3" type="primary">LOC108609476</name>
</gene>
<organism evidence="2 3">
    <name type="scientific">Drosophila arizonae</name>
    <name type="common">Fruit fly</name>
    <dbReference type="NCBI Taxonomy" id="7263"/>
    <lineage>
        <taxon>Eukaryota</taxon>
        <taxon>Metazoa</taxon>
        <taxon>Ecdysozoa</taxon>
        <taxon>Arthropoda</taxon>
        <taxon>Hexapoda</taxon>
        <taxon>Insecta</taxon>
        <taxon>Pterygota</taxon>
        <taxon>Neoptera</taxon>
        <taxon>Endopterygota</taxon>
        <taxon>Diptera</taxon>
        <taxon>Brachycera</taxon>
        <taxon>Muscomorpha</taxon>
        <taxon>Ephydroidea</taxon>
        <taxon>Drosophilidae</taxon>
        <taxon>Drosophila</taxon>
    </lineage>
</organism>
<evidence type="ECO:0000256" key="1">
    <source>
        <dbReference type="SAM" id="MobiDB-lite"/>
    </source>
</evidence>
<protein>
    <submittedName>
        <fullName evidence="3">Uncharacterized protein LOC108609476</fullName>
    </submittedName>
</protein>
<name>A0ABM1NNZ9_DROAR</name>
<feature type="compositionally biased region" description="Gly residues" evidence="1">
    <location>
        <begin position="108"/>
        <end position="118"/>
    </location>
</feature>
<reference evidence="3" key="3">
    <citation type="submission" date="2025-08" db="UniProtKB">
        <authorList>
            <consortium name="RefSeq"/>
        </authorList>
    </citation>
    <scope>IDENTIFICATION</scope>
    <source>
        <tissue evidence="3">Whole organism</tissue>
    </source>
</reference>
<reference evidence="2" key="1">
    <citation type="journal article" date="1997" name="Nucleic Acids Res.">
        <title>tRNAscan-SE: a program for improved detection of transfer RNA genes in genomic sequence.</title>
        <authorList>
            <person name="Lowe T.M."/>
            <person name="Eddy S.R."/>
        </authorList>
    </citation>
    <scope>NUCLEOTIDE SEQUENCE [LARGE SCALE GENOMIC DNA]</scope>
</reference>
<evidence type="ECO:0000313" key="2">
    <source>
        <dbReference type="Proteomes" id="UP000694904"/>
    </source>
</evidence>
<dbReference type="Proteomes" id="UP000694904">
    <property type="component" value="Chromosome 3"/>
</dbReference>
<feature type="compositionally biased region" description="Gly residues" evidence="1">
    <location>
        <begin position="129"/>
        <end position="138"/>
    </location>
</feature>
<sequence>MENTVALDDVVLNPLANANGKRNAEEANNLESAPKKPRIRKGNSQRWNDKENSNEPVVIVDDLPDNGQQEAERVNQSKMFRARVAGNVGAQAEQRLASRIGSRRESCCGGGYGGGSGDHGADADVGRYSHGGGGDGAF</sequence>
<reference evidence="2" key="2">
    <citation type="journal article" date="2016" name="G3 (Bethesda)">
        <title>Genome Evolution in Three Species of Cactophilic Drosophila.</title>
        <authorList>
            <person name="Sanchez-Flores A."/>
            <person name="Penazola F."/>
            <person name="Carpinteyro-Ponce J."/>
            <person name="Nazario-Yepiz N."/>
            <person name="Abreu-Goodger C."/>
            <person name="Machado C.A."/>
            <person name="Markow T.A."/>
        </authorList>
    </citation>
    <scope>NUCLEOTIDE SEQUENCE [LARGE SCALE GENOMIC DNA]</scope>
</reference>
<feature type="region of interest" description="Disordered" evidence="1">
    <location>
        <begin position="18"/>
        <end position="61"/>
    </location>
</feature>
<accession>A0ABM1NNZ9</accession>
<evidence type="ECO:0000313" key="3">
    <source>
        <dbReference type="RefSeq" id="XP_017856685.1"/>
    </source>
</evidence>
<dbReference type="RefSeq" id="XP_017856685.1">
    <property type="nucleotide sequence ID" value="XM_018001196.1"/>
</dbReference>
<keyword evidence="2" id="KW-1185">Reference proteome</keyword>
<dbReference type="GeneID" id="108609476"/>
<feature type="region of interest" description="Disordered" evidence="1">
    <location>
        <begin position="94"/>
        <end position="138"/>
    </location>
</feature>
<proteinExistence type="predicted"/>